<evidence type="ECO:0000256" key="5">
    <source>
        <dbReference type="ARBA" id="ARBA00022519"/>
    </source>
</evidence>
<feature type="domain" description="TonB C-terminal" evidence="11">
    <location>
        <begin position="184"/>
        <end position="276"/>
    </location>
</feature>
<dbReference type="GO" id="GO:0055085">
    <property type="term" value="P:transmembrane transport"/>
    <property type="evidence" value="ECO:0007669"/>
    <property type="project" value="InterPro"/>
</dbReference>
<reference evidence="12 13" key="1">
    <citation type="submission" date="2020-08" db="EMBL/GenBank/DDBJ databases">
        <title>Genomic Encyclopedia of Type Strains, Phase IV (KMG-IV): sequencing the most valuable type-strain genomes for metagenomic binning, comparative biology and taxonomic classification.</title>
        <authorList>
            <person name="Goeker M."/>
        </authorList>
    </citation>
    <scope>NUCLEOTIDE SEQUENCE [LARGE SCALE GENOMIC DNA]</scope>
    <source>
        <strain evidence="12 13">DSM 29781</strain>
    </source>
</reference>
<evidence type="ECO:0000256" key="3">
    <source>
        <dbReference type="ARBA" id="ARBA00022448"/>
    </source>
</evidence>
<evidence type="ECO:0000256" key="2">
    <source>
        <dbReference type="ARBA" id="ARBA00006555"/>
    </source>
</evidence>
<feature type="region of interest" description="Disordered" evidence="10">
    <location>
        <begin position="57"/>
        <end position="171"/>
    </location>
</feature>
<evidence type="ECO:0000259" key="11">
    <source>
        <dbReference type="PROSITE" id="PS52015"/>
    </source>
</evidence>
<evidence type="ECO:0000256" key="1">
    <source>
        <dbReference type="ARBA" id="ARBA00004383"/>
    </source>
</evidence>
<dbReference type="GO" id="GO:0031992">
    <property type="term" value="F:energy transducer activity"/>
    <property type="evidence" value="ECO:0007669"/>
    <property type="project" value="TreeGrafter"/>
</dbReference>
<dbReference type="Gene3D" id="3.30.1150.10">
    <property type="match status" value="1"/>
</dbReference>
<dbReference type="PRINTS" id="PR01217">
    <property type="entry name" value="PRICHEXTENSN"/>
</dbReference>
<evidence type="ECO:0000313" key="13">
    <source>
        <dbReference type="Proteomes" id="UP000532440"/>
    </source>
</evidence>
<gene>
    <name evidence="12" type="ORF">HNQ70_001798</name>
</gene>
<dbReference type="PROSITE" id="PS52015">
    <property type="entry name" value="TONB_CTD"/>
    <property type="match status" value="1"/>
</dbReference>
<dbReference type="InterPro" id="IPR051045">
    <property type="entry name" value="TonB-dependent_transducer"/>
</dbReference>
<feature type="compositionally biased region" description="Low complexity" evidence="10">
    <location>
        <begin position="57"/>
        <end position="70"/>
    </location>
</feature>
<evidence type="ECO:0000256" key="6">
    <source>
        <dbReference type="ARBA" id="ARBA00022692"/>
    </source>
</evidence>
<keyword evidence="3" id="KW-0813">Transport</keyword>
<feature type="compositionally biased region" description="Low complexity" evidence="10">
    <location>
        <begin position="157"/>
        <end position="171"/>
    </location>
</feature>
<evidence type="ECO:0000313" key="12">
    <source>
        <dbReference type="EMBL" id="MBB5271788.1"/>
    </source>
</evidence>
<feature type="compositionally biased region" description="Polar residues" evidence="10">
    <location>
        <begin position="100"/>
        <end position="111"/>
    </location>
</feature>
<dbReference type="RefSeq" id="WP_183966481.1">
    <property type="nucleotide sequence ID" value="NZ_BAABEW010000001.1"/>
</dbReference>
<dbReference type="GO" id="GO:0015031">
    <property type="term" value="P:protein transport"/>
    <property type="evidence" value="ECO:0007669"/>
    <property type="project" value="UniProtKB-KW"/>
</dbReference>
<dbReference type="NCBIfam" id="TIGR01352">
    <property type="entry name" value="tonB_Cterm"/>
    <property type="match status" value="1"/>
</dbReference>
<evidence type="ECO:0000256" key="7">
    <source>
        <dbReference type="ARBA" id="ARBA00022927"/>
    </source>
</evidence>
<keyword evidence="7" id="KW-0653">Protein transport</keyword>
<keyword evidence="13" id="KW-1185">Reference proteome</keyword>
<proteinExistence type="inferred from homology"/>
<dbReference type="AlphaFoldDB" id="A0A7W8HH28"/>
<comment type="similarity">
    <text evidence="2">Belongs to the TonB family.</text>
</comment>
<dbReference type="GO" id="GO:0098797">
    <property type="term" value="C:plasma membrane protein complex"/>
    <property type="evidence" value="ECO:0007669"/>
    <property type="project" value="TreeGrafter"/>
</dbReference>
<sequence>MNPQRPFATPSRPAILAALAALVLHAGAGFLALSVPGEQVVQPPVPLEVRFVVEAPPAAVPARQPQPQSQTRAKPERKPEPSRPPERKPEPRPAVRRSPPEQSTPRPSPSETLVADSARAAPEAPMAPAPQPSPSPPAAPLAPVDTAPAAPAPAPAPVAAAPARTAPASPPAIAVPASGPATSAPRFDAAYLANPPPAYPMISRRLGEEGRVLLRVHVEPDGRASSVELRDSSGFGRLDDAALRAVRGWRFVPARRGEQAVAAWVLVPINFTLKNS</sequence>
<evidence type="ECO:0000256" key="9">
    <source>
        <dbReference type="ARBA" id="ARBA00023136"/>
    </source>
</evidence>
<dbReference type="Pfam" id="PF03544">
    <property type="entry name" value="TonB_C"/>
    <property type="match status" value="1"/>
</dbReference>
<dbReference type="PANTHER" id="PTHR33446">
    <property type="entry name" value="PROTEIN TONB-RELATED"/>
    <property type="match status" value="1"/>
</dbReference>
<keyword evidence="6" id="KW-0812">Transmembrane</keyword>
<keyword evidence="4" id="KW-1003">Cell membrane</keyword>
<keyword evidence="8" id="KW-1133">Transmembrane helix</keyword>
<keyword evidence="5" id="KW-0997">Cell inner membrane</keyword>
<dbReference type="Proteomes" id="UP000532440">
    <property type="component" value="Unassembled WGS sequence"/>
</dbReference>
<comment type="caution">
    <text evidence="12">The sequence shown here is derived from an EMBL/GenBank/DDBJ whole genome shotgun (WGS) entry which is preliminary data.</text>
</comment>
<organism evidence="12 13">
    <name type="scientific">Quisquiliibacterium transsilvanicum</name>
    <dbReference type="NCBI Taxonomy" id="1549638"/>
    <lineage>
        <taxon>Bacteria</taxon>
        <taxon>Pseudomonadati</taxon>
        <taxon>Pseudomonadota</taxon>
        <taxon>Betaproteobacteria</taxon>
        <taxon>Burkholderiales</taxon>
        <taxon>Burkholderiaceae</taxon>
        <taxon>Quisquiliibacterium</taxon>
    </lineage>
</organism>
<dbReference type="PANTHER" id="PTHR33446:SF2">
    <property type="entry name" value="PROTEIN TONB"/>
    <property type="match status" value="1"/>
</dbReference>
<feature type="compositionally biased region" description="Basic and acidic residues" evidence="10">
    <location>
        <begin position="73"/>
        <end position="93"/>
    </location>
</feature>
<keyword evidence="9" id="KW-0472">Membrane</keyword>
<dbReference type="EMBL" id="JACHGB010000003">
    <property type="protein sequence ID" value="MBB5271788.1"/>
    <property type="molecule type" value="Genomic_DNA"/>
</dbReference>
<dbReference type="SUPFAM" id="SSF74653">
    <property type="entry name" value="TolA/TonB C-terminal domain"/>
    <property type="match status" value="1"/>
</dbReference>
<accession>A0A7W8HH28</accession>
<name>A0A7W8HH28_9BURK</name>
<dbReference type="InterPro" id="IPR006260">
    <property type="entry name" value="TonB/TolA_C"/>
</dbReference>
<comment type="subcellular location">
    <subcellularLocation>
        <location evidence="1">Cell inner membrane</location>
        <topology evidence="1">Single-pass membrane protein</topology>
        <orientation evidence="1">Periplasmic side</orientation>
    </subcellularLocation>
</comment>
<dbReference type="InterPro" id="IPR037682">
    <property type="entry name" value="TonB_C"/>
</dbReference>
<feature type="compositionally biased region" description="Low complexity" evidence="10">
    <location>
        <begin position="115"/>
        <end position="124"/>
    </location>
</feature>
<evidence type="ECO:0000256" key="4">
    <source>
        <dbReference type="ARBA" id="ARBA00022475"/>
    </source>
</evidence>
<evidence type="ECO:0000256" key="10">
    <source>
        <dbReference type="SAM" id="MobiDB-lite"/>
    </source>
</evidence>
<evidence type="ECO:0000256" key="8">
    <source>
        <dbReference type="ARBA" id="ARBA00022989"/>
    </source>
</evidence>
<feature type="compositionally biased region" description="Pro residues" evidence="10">
    <location>
        <begin position="125"/>
        <end position="140"/>
    </location>
</feature>
<protein>
    <submittedName>
        <fullName evidence="12">Protein TonB</fullName>
    </submittedName>
</protein>